<evidence type="ECO:0000313" key="5">
    <source>
        <dbReference type="EMBL" id="CAA7404641.1"/>
    </source>
</evidence>
<dbReference type="PANTHER" id="PTHR21043:SF0">
    <property type="entry name" value="MITOCHONDRIAL ASSEMBLY OF RIBOSOMAL LARGE SUBUNIT PROTEIN 1"/>
    <property type="match status" value="1"/>
</dbReference>
<feature type="compositionally biased region" description="Basic residues" evidence="4">
    <location>
        <begin position="173"/>
        <end position="191"/>
    </location>
</feature>
<name>A0A7I8L3P2_SPIIN</name>
<evidence type="ECO:0000256" key="1">
    <source>
        <dbReference type="ARBA" id="ARBA00004173"/>
    </source>
</evidence>
<keyword evidence="3" id="KW-0496">Mitochondrion</keyword>
<comment type="subcellular location">
    <subcellularLocation>
        <location evidence="1">Mitochondrion</location>
    </subcellularLocation>
</comment>
<dbReference type="EMBL" id="LR746274">
    <property type="protein sequence ID" value="CAA7404641.1"/>
    <property type="molecule type" value="Genomic_DNA"/>
</dbReference>
<dbReference type="GO" id="GO:0043023">
    <property type="term" value="F:ribosomal large subunit binding"/>
    <property type="evidence" value="ECO:0007669"/>
    <property type="project" value="TreeGrafter"/>
</dbReference>
<organism evidence="5 6">
    <name type="scientific">Spirodela intermedia</name>
    <name type="common">Intermediate duckweed</name>
    <dbReference type="NCBI Taxonomy" id="51605"/>
    <lineage>
        <taxon>Eukaryota</taxon>
        <taxon>Viridiplantae</taxon>
        <taxon>Streptophyta</taxon>
        <taxon>Embryophyta</taxon>
        <taxon>Tracheophyta</taxon>
        <taxon>Spermatophyta</taxon>
        <taxon>Magnoliopsida</taxon>
        <taxon>Liliopsida</taxon>
        <taxon>Araceae</taxon>
        <taxon>Lemnoideae</taxon>
        <taxon>Spirodela</taxon>
    </lineage>
</organism>
<dbReference type="AlphaFoldDB" id="A0A7I8L3P2"/>
<evidence type="ECO:0000256" key="3">
    <source>
        <dbReference type="ARBA" id="ARBA00023128"/>
    </source>
</evidence>
<keyword evidence="6" id="KW-1185">Reference proteome</keyword>
<evidence type="ECO:0000256" key="4">
    <source>
        <dbReference type="SAM" id="MobiDB-lite"/>
    </source>
</evidence>
<dbReference type="GO" id="GO:0017148">
    <property type="term" value="P:negative regulation of translation"/>
    <property type="evidence" value="ECO:0007669"/>
    <property type="project" value="TreeGrafter"/>
</dbReference>
<dbReference type="GO" id="GO:0090071">
    <property type="term" value="P:negative regulation of ribosome biogenesis"/>
    <property type="evidence" value="ECO:0007669"/>
    <property type="project" value="TreeGrafter"/>
</dbReference>
<evidence type="ECO:0000313" key="6">
    <source>
        <dbReference type="Proteomes" id="UP000663760"/>
    </source>
</evidence>
<dbReference type="GO" id="GO:0005739">
    <property type="term" value="C:mitochondrion"/>
    <property type="evidence" value="ECO:0007669"/>
    <property type="project" value="UniProtKB-SubCell"/>
</dbReference>
<dbReference type="HAMAP" id="MF_01477">
    <property type="entry name" value="Iojap_RsfS"/>
    <property type="match status" value="1"/>
</dbReference>
<comment type="similarity">
    <text evidence="2">Belongs to the Iojap/RsfS family.</text>
</comment>
<dbReference type="FunFam" id="3.30.460.10:FF:000018">
    <property type="entry name" value="Mitochondrial assembly of ribosomal large subunit 1"/>
    <property type="match status" value="1"/>
</dbReference>
<dbReference type="OrthoDB" id="21330at2759"/>
<dbReference type="NCBIfam" id="TIGR00090">
    <property type="entry name" value="rsfS_iojap_ybeB"/>
    <property type="match status" value="1"/>
</dbReference>
<gene>
    <name evidence="5" type="ORF">SI8410_11015319</name>
</gene>
<dbReference type="InterPro" id="IPR004394">
    <property type="entry name" value="Iojap/RsfS/C7orf30"/>
</dbReference>
<protein>
    <submittedName>
        <fullName evidence="5">Uncharacterized protein</fullName>
    </submittedName>
</protein>
<dbReference type="Pfam" id="PF02410">
    <property type="entry name" value="RsfS"/>
    <property type="match status" value="1"/>
</dbReference>
<evidence type="ECO:0000256" key="2">
    <source>
        <dbReference type="ARBA" id="ARBA00010574"/>
    </source>
</evidence>
<feature type="region of interest" description="Disordered" evidence="4">
    <location>
        <begin position="161"/>
        <end position="191"/>
    </location>
</feature>
<dbReference type="Gene3D" id="3.30.460.10">
    <property type="entry name" value="Beta Polymerase, domain 2"/>
    <property type="match status" value="1"/>
</dbReference>
<reference evidence="5" key="1">
    <citation type="submission" date="2020-02" db="EMBL/GenBank/DDBJ databases">
        <authorList>
            <person name="Scholz U."/>
            <person name="Mascher M."/>
            <person name="Fiebig A."/>
        </authorList>
    </citation>
    <scope>NUCLEOTIDE SEQUENCE</scope>
</reference>
<dbReference type="Proteomes" id="UP000663760">
    <property type="component" value="Chromosome 11"/>
</dbReference>
<proteinExistence type="inferred from homology"/>
<dbReference type="SUPFAM" id="SSF81301">
    <property type="entry name" value="Nucleotidyltransferase"/>
    <property type="match status" value="1"/>
</dbReference>
<accession>A0A7I8L3P2</accession>
<sequence>MSAAVRLRALAAISSGLLPSSGKLWQQQQLRWGEIWPVRGFGSLVPLDRRGCLGIEEVEKVLSDVKAGDVRVIPIGGQCGWTDHMVVATGKSAWHVRNIAQALVYKAKQKQKGANRMLLPSIEGHQGGNWIVVDDGSVVVHALDEKARSYYKLENLWTEEKTPEGPNQDLKKAFMKIRPKNNSKKRGEKLP</sequence>
<dbReference type="InterPro" id="IPR043519">
    <property type="entry name" value="NT_sf"/>
</dbReference>
<dbReference type="PANTHER" id="PTHR21043">
    <property type="entry name" value="IOJAP SUPERFAMILY ORTHOLOG"/>
    <property type="match status" value="1"/>
</dbReference>